<dbReference type="EMBL" id="CP043504">
    <property type="protein sequence ID" value="QEO08718.1"/>
    <property type="molecule type" value="Genomic_DNA"/>
</dbReference>
<dbReference type="InterPro" id="IPR011335">
    <property type="entry name" value="Restrct_endonuc-II-like"/>
</dbReference>
<proteinExistence type="predicted"/>
<dbReference type="OrthoDB" id="2594539at2"/>
<evidence type="ECO:0008006" key="3">
    <source>
        <dbReference type="Google" id="ProtNLM"/>
    </source>
</evidence>
<reference evidence="1 2" key="1">
    <citation type="submission" date="2019-09" db="EMBL/GenBank/DDBJ databases">
        <title>Genome sequencing of strain KACC 19322.</title>
        <authorList>
            <person name="Heo J."/>
            <person name="Kim S.-J."/>
            <person name="Kim J.-S."/>
            <person name="Hong S.-B."/>
            <person name="Kwon S.-W."/>
        </authorList>
    </citation>
    <scope>NUCLEOTIDE SEQUENCE [LARGE SCALE GENOMIC DNA]</scope>
    <source>
        <strain evidence="1 2">KACC 19322</strain>
    </source>
</reference>
<evidence type="ECO:0000313" key="1">
    <source>
        <dbReference type="EMBL" id="QEO08718.1"/>
    </source>
</evidence>
<dbReference type="KEGG" id="lyk:FLP23_00985"/>
<gene>
    <name evidence="1" type="ORF">FLP23_00985</name>
</gene>
<dbReference type="Proteomes" id="UP000322159">
    <property type="component" value="Chromosome"/>
</dbReference>
<dbReference type="Gene3D" id="3.40.960.10">
    <property type="entry name" value="VSR Endonuclease"/>
    <property type="match status" value="1"/>
</dbReference>
<dbReference type="SUPFAM" id="SSF52980">
    <property type="entry name" value="Restriction endonuclease-like"/>
    <property type="match status" value="1"/>
</dbReference>
<sequence length="285" mass="31643">MPSTSLPTPPRLVRARELKALGWTDRRIRAAVAQGRLVRLREGAYCDPTADPEVRMSGSVGGRLACVSELRRLGVFVVQHDQLHVHVVRTAARVRAPKGPHRMHRRALLRVPHPDALSVEPLDAVFDGVLCQAPRAAIATIDSALHLGVLHPDDLEELFAALPRRFRRLRRLIDGRAESGPETLLRLILRSLGCMFEVQVLIRGVGRVDFLVDGWLIVECDSEQFHAGWDAQKADRRRDQAAAAQGFATYRPIAEDIMWHPEAVRAALVGLLALRPQARRVADAG</sequence>
<dbReference type="AlphaFoldDB" id="A0A5C1Y5P1"/>
<name>A0A5C1Y5P1_9MICO</name>
<accession>A0A5C1Y5P1</accession>
<protein>
    <recommendedName>
        <fullName evidence="3">DUF559 domain-containing protein</fullName>
    </recommendedName>
</protein>
<organism evidence="1 2">
    <name type="scientific">Protaetiibacter larvae</name>
    <dbReference type="NCBI Taxonomy" id="2592654"/>
    <lineage>
        <taxon>Bacteria</taxon>
        <taxon>Bacillati</taxon>
        <taxon>Actinomycetota</taxon>
        <taxon>Actinomycetes</taxon>
        <taxon>Micrococcales</taxon>
        <taxon>Microbacteriaceae</taxon>
        <taxon>Protaetiibacter</taxon>
    </lineage>
</organism>
<keyword evidence="2" id="KW-1185">Reference proteome</keyword>
<evidence type="ECO:0000313" key="2">
    <source>
        <dbReference type="Proteomes" id="UP000322159"/>
    </source>
</evidence>